<comment type="subunit">
    <text evidence="10">Catalytic component of the tRNA-splicing ligase complex.</text>
</comment>
<feature type="binding site" evidence="10 11">
    <location>
        <position position="405"/>
    </location>
    <ligand>
        <name>GMP</name>
        <dbReference type="ChEBI" id="CHEBI:58115"/>
    </ligand>
</feature>
<dbReference type="Gene3D" id="3.90.1860.10">
    <property type="entry name" value="tRNA-splicing ligase RtcB"/>
    <property type="match status" value="1"/>
</dbReference>
<keyword evidence="3 10" id="KW-0819">tRNA processing</keyword>
<evidence type="ECO:0000256" key="10">
    <source>
        <dbReference type="HAMAP-Rule" id="MF_03144"/>
    </source>
</evidence>
<keyword evidence="2 10" id="KW-0436">Ligase</keyword>
<evidence type="ECO:0000256" key="12">
    <source>
        <dbReference type="PIRSR" id="PIRSR601233-3"/>
    </source>
</evidence>
<accession>A0A0M0JGC7</accession>
<evidence type="ECO:0000256" key="3">
    <source>
        <dbReference type="ARBA" id="ARBA00022694"/>
    </source>
</evidence>
<keyword evidence="4 10" id="KW-0479">Metal-binding</keyword>
<evidence type="ECO:0000313" key="14">
    <source>
        <dbReference type="Proteomes" id="UP000037460"/>
    </source>
</evidence>
<comment type="caution">
    <text evidence="13">The sequence shown here is derived from an EMBL/GenBank/DDBJ whole genome shotgun (WGS) entry which is preliminary data.</text>
</comment>
<feature type="binding site" evidence="10 11">
    <location>
        <position position="478"/>
    </location>
    <ligand>
        <name>GMP</name>
        <dbReference type="ChEBI" id="CHEBI:58115"/>
    </ligand>
</feature>
<evidence type="ECO:0000256" key="2">
    <source>
        <dbReference type="ARBA" id="ARBA00022598"/>
    </source>
</evidence>
<evidence type="ECO:0000256" key="11">
    <source>
        <dbReference type="PIRSR" id="PIRSR601233-2"/>
    </source>
</evidence>
<comment type="function">
    <text evidence="10">Catalytic subunit of the tRNA-splicing ligase complex that acts by directly joining spliced tRNA halves to mature-sized tRNAs by incorporating the precursor-derived splice junction phosphate into the mature tRNA as a canonical 3',5'-phosphodiester. May act as an RNA ligase with broad substrate specificity, and may function toward other RNAs.</text>
</comment>
<dbReference type="Proteomes" id="UP000037460">
    <property type="component" value="Unassembled WGS sequence"/>
</dbReference>
<organism evidence="13 14">
    <name type="scientific">Chrysochromulina tobinii</name>
    <dbReference type="NCBI Taxonomy" id="1460289"/>
    <lineage>
        <taxon>Eukaryota</taxon>
        <taxon>Haptista</taxon>
        <taxon>Haptophyta</taxon>
        <taxon>Prymnesiophyceae</taxon>
        <taxon>Prymnesiales</taxon>
        <taxon>Chrysochromulinaceae</taxon>
        <taxon>Chrysochromulina</taxon>
    </lineage>
</organism>
<keyword evidence="14" id="KW-1185">Reference proteome</keyword>
<keyword evidence="7 10" id="KW-0464">Manganese</keyword>
<dbReference type="SUPFAM" id="SSF103365">
    <property type="entry name" value="Hypothetical protein PH1602"/>
    <property type="match status" value="1"/>
</dbReference>
<dbReference type="InterPro" id="IPR036025">
    <property type="entry name" value="RtcB-like_sf"/>
</dbReference>
<keyword evidence="6 10" id="KW-0342">GTP-binding</keyword>
<feature type="binding site" evidence="10 12">
    <location>
        <position position="349"/>
    </location>
    <ligand>
        <name>Mn(2+)</name>
        <dbReference type="ChEBI" id="CHEBI:29035"/>
        <label>2</label>
    </ligand>
</feature>
<evidence type="ECO:0000256" key="5">
    <source>
        <dbReference type="ARBA" id="ARBA00022741"/>
    </source>
</evidence>
<feature type="binding site" evidence="10 12">
    <location>
        <position position="238"/>
    </location>
    <ligand>
        <name>Mn(2+)</name>
        <dbReference type="ChEBI" id="CHEBI:29035"/>
        <label>1</label>
    </ligand>
</feature>
<dbReference type="GO" id="GO:0072669">
    <property type="term" value="C:tRNA-splicing ligase complex"/>
    <property type="evidence" value="ECO:0007669"/>
    <property type="project" value="UniProtKB-UniRule"/>
</dbReference>
<dbReference type="GO" id="GO:0005634">
    <property type="term" value="C:nucleus"/>
    <property type="evidence" value="ECO:0007669"/>
    <property type="project" value="TreeGrafter"/>
</dbReference>
<name>A0A0M0JGC7_9EUKA</name>
<evidence type="ECO:0000256" key="6">
    <source>
        <dbReference type="ARBA" id="ARBA00023134"/>
    </source>
</evidence>
<proteinExistence type="inferred from homology"/>
<evidence type="ECO:0000256" key="9">
    <source>
        <dbReference type="ARBA" id="ARBA00049514"/>
    </source>
</evidence>
<comment type="catalytic activity">
    <reaction evidence="9 10">
        <text>a 3'-end 2',3'-cyclophospho-ribonucleotide-RNA + a 5'-end dephospho-ribonucleoside-RNA + GTP + H2O = a ribonucleotidyl-ribonucleotide-RNA + GMP + diphosphate + H(+)</text>
        <dbReference type="Rhea" id="RHEA:68080"/>
        <dbReference type="Rhea" id="RHEA-COMP:10464"/>
        <dbReference type="Rhea" id="RHEA-COMP:13936"/>
        <dbReference type="Rhea" id="RHEA-COMP:17355"/>
        <dbReference type="ChEBI" id="CHEBI:15377"/>
        <dbReference type="ChEBI" id="CHEBI:15378"/>
        <dbReference type="ChEBI" id="CHEBI:33019"/>
        <dbReference type="ChEBI" id="CHEBI:37565"/>
        <dbReference type="ChEBI" id="CHEBI:58115"/>
        <dbReference type="ChEBI" id="CHEBI:83064"/>
        <dbReference type="ChEBI" id="CHEBI:138284"/>
        <dbReference type="ChEBI" id="CHEBI:173118"/>
        <dbReference type="EC" id="6.5.1.8"/>
    </reaction>
</comment>
<evidence type="ECO:0000256" key="4">
    <source>
        <dbReference type="ARBA" id="ARBA00022723"/>
    </source>
</evidence>
<gene>
    <name evidence="13" type="ORF">Ctob_012558</name>
</gene>
<feature type="binding site" evidence="10 12">
    <location>
        <position position="121"/>
    </location>
    <ligand>
        <name>Mn(2+)</name>
        <dbReference type="ChEBI" id="CHEBI:29035"/>
        <label>1</label>
    </ligand>
</feature>
<evidence type="ECO:0000256" key="1">
    <source>
        <dbReference type="ARBA" id="ARBA00008071"/>
    </source>
</evidence>
<dbReference type="Pfam" id="PF01139">
    <property type="entry name" value="RtcB"/>
    <property type="match status" value="2"/>
</dbReference>
<dbReference type="GO" id="GO:0006388">
    <property type="term" value="P:tRNA splicing, via endonucleolytic cleavage and ligation"/>
    <property type="evidence" value="ECO:0007669"/>
    <property type="project" value="UniProtKB-UniRule"/>
</dbReference>
<dbReference type="GO" id="GO:0003972">
    <property type="term" value="F:RNA ligase (ATP) activity"/>
    <property type="evidence" value="ECO:0007669"/>
    <property type="project" value="TreeGrafter"/>
</dbReference>
<feature type="binding site" evidence="10">
    <location>
        <position position="124"/>
    </location>
    <ligand>
        <name>Mn(2+)</name>
        <dbReference type="ChEBI" id="CHEBI:29035"/>
        <label>1</label>
    </ligand>
</feature>
<dbReference type="GO" id="GO:0170057">
    <property type="term" value="F:RNA ligase (GTP) activity"/>
    <property type="evidence" value="ECO:0007669"/>
    <property type="project" value="UniProtKB-EC"/>
</dbReference>
<dbReference type="InterPro" id="IPR001233">
    <property type="entry name" value="RtcB"/>
</dbReference>
<dbReference type="InterPro" id="IPR027513">
    <property type="entry name" value="RtcB_euk"/>
</dbReference>
<dbReference type="HAMAP" id="MF_03144">
    <property type="entry name" value="RtcB_euk"/>
    <property type="match status" value="1"/>
</dbReference>
<feature type="binding site" evidence="10 11">
    <location>
        <begin position="398"/>
        <end position="401"/>
    </location>
    <ligand>
        <name>GMP</name>
        <dbReference type="ChEBI" id="CHEBI:58115"/>
    </ligand>
</feature>
<comment type="caution">
    <text evidence="10">Lacks conserved residue(s) required for the propagation of feature annotation.</text>
</comment>
<reference evidence="14" key="1">
    <citation type="journal article" date="2015" name="PLoS Genet.">
        <title>Genome Sequence and Transcriptome Analyses of Chrysochromulina tobin: Metabolic Tools for Enhanced Algal Fitness in the Prominent Order Prymnesiales (Haptophyceae).</title>
        <authorList>
            <person name="Hovde B.T."/>
            <person name="Deodato C.R."/>
            <person name="Hunsperger H.M."/>
            <person name="Ryken S.A."/>
            <person name="Yost W."/>
            <person name="Jha R.K."/>
            <person name="Patterson J."/>
            <person name="Monnat R.J. Jr."/>
            <person name="Barlow S.B."/>
            <person name="Starkenburg S.R."/>
            <person name="Cattolico R.A."/>
        </authorList>
    </citation>
    <scope>NUCLEOTIDE SEQUENCE</scope>
    <source>
        <strain evidence="14">CCMP291</strain>
    </source>
</reference>
<dbReference type="PANTHER" id="PTHR11118:SF1">
    <property type="entry name" value="RNA-SPLICING LIGASE RTCB HOMOLOG"/>
    <property type="match status" value="1"/>
</dbReference>
<dbReference type="GO" id="GO:0005525">
    <property type="term" value="F:GTP binding"/>
    <property type="evidence" value="ECO:0007669"/>
    <property type="project" value="UniProtKB-KW"/>
</dbReference>
<feature type="binding site" evidence="10 11">
    <location>
        <begin position="237"/>
        <end position="241"/>
    </location>
    <ligand>
        <name>GMP</name>
        <dbReference type="ChEBI" id="CHEBI:58115"/>
    </ligand>
</feature>
<protein>
    <recommendedName>
        <fullName evidence="10">RNA-splicing ligase RtcB homolog</fullName>
        <ecNumber evidence="10">6.5.1.8</ecNumber>
    </recommendedName>
    <alternativeName>
        <fullName evidence="10">3'-phosphate/5'-hydroxy nucleic acid ligase</fullName>
    </alternativeName>
</protein>
<sequence>MDIVRTYEQELRYIERVAPCQYRIAKGFVPNMNVEGTFYVNDELQELLFSELGQYCKATAQQGFLPALKQIANVAGLPGIVGRSIALPDVHSGYGFAIGNVAAFDMADPQAVVSPGGVGFDINCGVRLLRTNLSEGDVAPVKEQLAQNLFDHIPVGVGSQGVIPTASSDLQEALEYGMDWSVREGYAWAEDKEHCEEHGRMQYKNTQWTQNFADPTCVSARAKKRGLPQLGTLGAGNHYAEIQVIDRIYDKHAAAKMGLEFEGQVATDALVAMEKAMGRDGIQTNDRQLACARINSSEGQSYLAAMAAAANYAWVNRSSMTFLARQAFAKQFDSTPDDLGMAVVYDVSHNIAKIEEHMVDGKPKTLLVHRKGATRAFPPHHPLIPVDYQFTGQPVLIGGTMGTCSYVLTGTEKGMTVDYTEVLDALQQKGIAIRVASPKLVMEEAPESYKDVSAVVDTCHEAGISNKCVKLRPVAVIKG</sequence>
<comment type="similarity">
    <text evidence="1 10">Belongs to the RtcB family.</text>
</comment>
<evidence type="ECO:0000313" key="13">
    <source>
        <dbReference type="EMBL" id="KOO25485.1"/>
    </source>
</evidence>
<dbReference type="EMBL" id="JWZX01002968">
    <property type="protein sequence ID" value="KOO25485.1"/>
    <property type="molecule type" value="Genomic_DNA"/>
</dbReference>
<evidence type="ECO:0000256" key="8">
    <source>
        <dbReference type="ARBA" id="ARBA00047746"/>
    </source>
</evidence>
<comment type="miscellaneous">
    <text evidence="10">Ligation probably proceeds through 3 nucleotidyl transfer steps, with 2',3'-cyclic phosphate termini being hydrolyzed to 3'-P termini in a step that precedes 3'-P activation with GMP. In the first nucleotidyl transfer step, RTCB reacts with GTP to form a covalent RTCB-histidine-GMP intermediate with release of PPi; in the second step, the GMP moiety is transferred to the RNA 3'-P; in the third step, the 5'-OH from the opposite RNA strand attacks the activated 3'-P to form a 3',5'-phosphodiester bond and release GMP.</text>
</comment>
<comment type="cofactor">
    <cofactor evidence="10 12">
        <name>Mn(2+)</name>
        <dbReference type="ChEBI" id="CHEBI:29035"/>
    </cofactor>
    <text evidence="10 12">Binds 2 manganese ions per subunit.</text>
</comment>
<keyword evidence="5 10" id="KW-0547">Nucleotide-binding</keyword>
<dbReference type="PROSITE" id="PS01288">
    <property type="entry name" value="UPF0027"/>
    <property type="match status" value="1"/>
</dbReference>
<dbReference type="OrthoDB" id="10249697at2759"/>
<dbReference type="GO" id="GO:0046872">
    <property type="term" value="F:metal ion binding"/>
    <property type="evidence" value="ECO:0007669"/>
    <property type="project" value="UniProtKB-KW"/>
</dbReference>
<dbReference type="AlphaFoldDB" id="A0A0M0JGC7"/>
<feature type="binding site" evidence="10">
    <location>
        <position position="124"/>
    </location>
    <ligand>
        <name>Mn(2+)</name>
        <dbReference type="ChEBI" id="CHEBI:29035"/>
        <label>2</label>
    </ligand>
</feature>
<dbReference type="FunFam" id="3.90.1860.10:FF:000001">
    <property type="entry name" value="tRNA-splicing ligase RtcB homolog"/>
    <property type="match status" value="1"/>
</dbReference>
<comment type="catalytic activity">
    <reaction evidence="8 10">
        <text>a 3'-end 3'-phospho-ribonucleotide-RNA + a 5'-end dephospho-ribonucleoside-RNA + GTP = a ribonucleotidyl-ribonucleotide-RNA + GMP + diphosphate</text>
        <dbReference type="Rhea" id="RHEA:68076"/>
        <dbReference type="Rhea" id="RHEA-COMP:10463"/>
        <dbReference type="Rhea" id="RHEA-COMP:13936"/>
        <dbReference type="Rhea" id="RHEA-COMP:17355"/>
        <dbReference type="ChEBI" id="CHEBI:33019"/>
        <dbReference type="ChEBI" id="CHEBI:37565"/>
        <dbReference type="ChEBI" id="CHEBI:58115"/>
        <dbReference type="ChEBI" id="CHEBI:83062"/>
        <dbReference type="ChEBI" id="CHEBI:138284"/>
        <dbReference type="ChEBI" id="CHEBI:173118"/>
        <dbReference type="EC" id="6.5.1.8"/>
    </reaction>
</comment>
<dbReference type="PANTHER" id="PTHR11118">
    <property type="entry name" value="RNA-SPLICING LIGASE RTCB HOMOLOG"/>
    <property type="match status" value="1"/>
</dbReference>
<dbReference type="EC" id="6.5.1.8" evidence="10"/>
<feature type="binding site" evidence="10 11">
    <location>
        <begin position="349"/>
        <end position="350"/>
    </location>
    <ligand>
        <name>GMP</name>
        <dbReference type="ChEBI" id="CHEBI:58115"/>
    </ligand>
</feature>
<evidence type="ECO:0000256" key="7">
    <source>
        <dbReference type="ARBA" id="ARBA00023211"/>
    </source>
</evidence>